<dbReference type="AlphaFoldDB" id="A0A6J4RMR2"/>
<feature type="non-terminal residue" evidence="1">
    <location>
        <position position="63"/>
    </location>
</feature>
<protein>
    <submittedName>
        <fullName evidence="1">Uncharacterized protein</fullName>
    </submittedName>
</protein>
<sequence length="63" mass="6973">CPSHRSPRSCAGRKRAPTGACAAWPGTRRWSSCCRASVSRWISSARPIRSSWTTSRTGRLPRT</sequence>
<proteinExistence type="predicted"/>
<gene>
    <name evidence="1" type="ORF">AVDCRST_MAG53-410</name>
</gene>
<feature type="non-terminal residue" evidence="1">
    <location>
        <position position="1"/>
    </location>
</feature>
<dbReference type="EMBL" id="CADCVR010000017">
    <property type="protein sequence ID" value="CAA9477384.1"/>
    <property type="molecule type" value="Genomic_DNA"/>
</dbReference>
<name>A0A6J4RMR2_9ACTN</name>
<organism evidence="1">
    <name type="scientific">uncultured Solirubrobacteraceae bacterium</name>
    <dbReference type="NCBI Taxonomy" id="1162706"/>
    <lineage>
        <taxon>Bacteria</taxon>
        <taxon>Bacillati</taxon>
        <taxon>Actinomycetota</taxon>
        <taxon>Thermoleophilia</taxon>
        <taxon>Solirubrobacterales</taxon>
        <taxon>Solirubrobacteraceae</taxon>
        <taxon>environmental samples</taxon>
    </lineage>
</organism>
<evidence type="ECO:0000313" key="1">
    <source>
        <dbReference type="EMBL" id="CAA9477384.1"/>
    </source>
</evidence>
<accession>A0A6J4RMR2</accession>
<reference evidence="1" key="1">
    <citation type="submission" date="2020-02" db="EMBL/GenBank/DDBJ databases">
        <authorList>
            <person name="Meier V. D."/>
        </authorList>
    </citation>
    <scope>NUCLEOTIDE SEQUENCE</scope>
    <source>
        <strain evidence="1">AVDCRST_MAG53</strain>
    </source>
</reference>